<name>A0A402CTD9_9BACT</name>
<dbReference type="InterPro" id="IPR036102">
    <property type="entry name" value="OsmC/Ohrsf"/>
</dbReference>
<dbReference type="Gene3D" id="3.30.300.20">
    <property type="match status" value="1"/>
</dbReference>
<dbReference type="PANTHER" id="PTHR42830">
    <property type="entry name" value="OSMOTICALLY INDUCIBLE FAMILY PROTEIN"/>
    <property type="match status" value="1"/>
</dbReference>
<proteinExistence type="predicted"/>
<dbReference type="Pfam" id="PF02566">
    <property type="entry name" value="OsmC"/>
    <property type="match status" value="1"/>
</dbReference>
<dbReference type="AlphaFoldDB" id="A0A402CTD9"/>
<dbReference type="EMBL" id="AP025739">
    <property type="protein sequence ID" value="BDI30775.1"/>
    <property type="molecule type" value="Genomic_DNA"/>
</dbReference>
<gene>
    <name evidence="1" type="ORF">CCAX7_28260</name>
</gene>
<protein>
    <submittedName>
        <fullName evidence="1">Peroxiredoxin</fullName>
    </submittedName>
</protein>
<dbReference type="SUPFAM" id="SSF82784">
    <property type="entry name" value="OsmC-like"/>
    <property type="match status" value="1"/>
</dbReference>
<dbReference type="KEGG" id="ccot:CCAX7_28260"/>
<dbReference type="RefSeq" id="WP_119320631.1">
    <property type="nucleotide sequence ID" value="NZ_AP025739.1"/>
</dbReference>
<reference evidence="1 2" key="1">
    <citation type="journal article" date="2019" name="Int. J. Syst. Evol. Microbiol.">
        <title>Capsulimonas corticalis gen. nov., sp. nov., an aerobic capsulated bacterium, of a novel bacterial order, Capsulimonadales ord. nov., of the class Armatimonadia of the phylum Armatimonadetes.</title>
        <authorList>
            <person name="Li J."/>
            <person name="Kudo C."/>
            <person name="Tonouchi A."/>
        </authorList>
    </citation>
    <scope>NUCLEOTIDE SEQUENCE [LARGE SCALE GENOMIC DNA]</scope>
    <source>
        <strain evidence="1 2">AX-7</strain>
    </source>
</reference>
<dbReference type="InterPro" id="IPR052707">
    <property type="entry name" value="OsmC_Ohr_Peroxiredoxin"/>
</dbReference>
<accession>A0A402CTD9</accession>
<dbReference type="PANTHER" id="PTHR42830:SF2">
    <property type="entry name" value="OSMC_OHR FAMILY PROTEIN"/>
    <property type="match status" value="1"/>
</dbReference>
<dbReference type="Proteomes" id="UP000287394">
    <property type="component" value="Chromosome"/>
</dbReference>
<evidence type="ECO:0000313" key="1">
    <source>
        <dbReference type="EMBL" id="BDI30775.1"/>
    </source>
</evidence>
<keyword evidence="2" id="KW-1185">Reference proteome</keyword>
<evidence type="ECO:0000313" key="2">
    <source>
        <dbReference type="Proteomes" id="UP000287394"/>
    </source>
</evidence>
<sequence length="157" mass="17186">MSEHTSTVIWRRDPAEVFTDNRYSRAHDWTFDGGVSVRASSSPHAVRVPLSDPSAVDPEEAFVASLSSCHMLCFLSLAATRGFVVEEYRDNAVGVLKKDEAGRLAITKVTLRPRITFSGDAPTADEIESLHHAAHDECFLANSVKTIVGWESGLDGR</sequence>
<dbReference type="OrthoDB" id="9795405at2"/>
<dbReference type="InterPro" id="IPR015946">
    <property type="entry name" value="KH_dom-like_a/b"/>
</dbReference>
<organism evidence="1 2">
    <name type="scientific">Capsulimonas corticalis</name>
    <dbReference type="NCBI Taxonomy" id="2219043"/>
    <lineage>
        <taxon>Bacteria</taxon>
        <taxon>Bacillati</taxon>
        <taxon>Armatimonadota</taxon>
        <taxon>Armatimonadia</taxon>
        <taxon>Capsulimonadales</taxon>
        <taxon>Capsulimonadaceae</taxon>
        <taxon>Capsulimonas</taxon>
    </lineage>
</organism>
<dbReference type="InterPro" id="IPR003718">
    <property type="entry name" value="OsmC/Ohr_fam"/>
</dbReference>